<dbReference type="Gene3D" id="3.10.450.40">
    <property type="match status" value="2"/>
</dbReference>
<dbReference type="RefSeq" id="WP_077112053.1">
    <property type="nucleotide sequence ID" value="NZ_JAFBFH010000045.1"/>
</dbReference>
<evidence type="ECO:0000313" key="3">
    <source>
        <dbReference type="Proteomes" id="UP000823485"/>
    </source>
</evidence>
<proteinExistence type="predicted"/>
<gene>
    <name evidence="2" type="ORF">JOC94_004395</name>
</gene>
<organism evidence="2 3">
    <name type="scientific">Siminovitchia thermophila</name>
    <dbReference type="NCBI Taxonomy" id="1245522"/>
    <lineage>
        <taxon>Bacteria</taxon>
        <taxon>Bacillati</taxon>
        <taxon>Bacillota</taxon>
        <taxon>Bacilli</taxon>
        <taxon>Bacillales</taxon>
        <taxon>Bacillaceae</taxon>
        <taxon>Siminovitchia</taxon>
    </lineage>
</organism>
<dbReference type="EMBL" id="JAFBFH010000045">
    <property type="protein sequence ID" value="MBM7717367.1"/>
    <property type="molecule type" value="Genomic_DNA"/>
</dbReference>
<keyword evidence="3" id="KW-1185">Reference proteome</keyword>
<protein>
    <submittedName>
        <fullName evidence="2">Membrane protein YkoI</fullName>
    </submittedName>
</protein>
<dbReference type="Proteomes" id="UP000823485">
    <property type="component" value="Unassembled WGS sequence"/>
</dbReference>
<feature type="domain" description="PepSY" evidence="1">
    <location>
        <begin position="40"/>
        <end position="99"/>
    </location>
</feature>
<feature type="domain" description="PepSY" evidence="1">
    <location>
        <begin position="116"/>
        <end position="169"/>
    </location>
</feature>
<sequence length="174" mass="18742">MKKRNILFAGIAGVVLLGGAIGVGANSIAGDKNPENTGSAISMDEAKKIALHEAGGKLKEIELEKDDGRLIYEIELISDEKGRKVDIDIDAKTGNVIKVDQDDDHDNEPVTNKEAKVSMEDAIAVAVKDTPGEVEGSEFDPEDGYYEIEIQTGKNEVEIKVDSETGKIITKDND</sequence>
<reference evidence="2 3" key="1">
    <citation type="submission" date="2021-01" db="EMBL/GenBank/DDBJ databases">
        <title>Genomic Encyclopedia of Type Strains, Phase IV (KMG-IV): sequencing the most valuable type-strain genomes for metagenomic binning, comparative biology and taxonomic classification.</title>
        <authorList>
            <person name="Goeker M."/>
        </authorList>
    </citation>
    <scope>NUCLEOTIDE SEQUENCE [LARGE SCALE GENOMIC DNA]</scope>
    <source>
        <strain evidence="2 3">DSM 105453</strain>
    </source>
</reference>
<name>A0ABS2RCI4_9BACI</name>
<dbReference type="InterPro" id="IPR025711">
    <property type="entry name" value="PepSY"/>
</dbReference>
<evidence type="ECO:0000313" key="2">
    <source>
        <dbReference type="EMBL" id="MBM7717367.1"/>
    </source>
</evidence>
<accession>A0ABS2RCI4</accession>
<comment type="caution">
    <text evidence="2">The sequence shown here is derived from an EMBL/GenBank/DDBJ whole genome shotgun (WGS) entry which is preliminary data.</text>
</comment>
<evidence type="ECO:0000259" key="1">
    <source>
        <dbReference type="Pfam" id="PF03413"/>
    </source>
</evidence>
<dbReference type="Pfam" id="PF03413">
    <property type="entry name" value="PepSY"/>
    <property type="match status" value="2"/>
</dbReference>